<keyword evidence="3" id="KW-1185">Reference proteome</keyword>
<dbReference type="EMBL" id="AVOT02101937">
    <property type="protein sequence ID" value="MBW0578030.1"/>
    <property type="molecule type" value="Genomic_DNA"/>
</dbReference>
<evidence type="ECO:0000256" key="1">
    <source>
        <dbReference type="SAM" id="MobiDB-lite"/>
    </source>
</evidence>
<feature type="compositionally biased region" description="Basic and acidic residues" evidence="1">
    <location>
        <begin position="192"/>
        <end position="202"/>
    </location>
</feature>
<organism evidence="2 3">
    <name type="scientific">Austropuccinia psidii MF-1</name>
    <dbReference type="NCBI Taxonomy" id="1389203"/>
    <lineage>
        <taxon>Eukaryota</taxon>
        <taxon>Fungi</taxon>
        <taxon>Dikarya</taxon>
        <taxon>Basidiomycota</taxon>
        <taxon>Pucciniomycotina</taxon>
        <taxon>Pucciniomycetes</taxon>
        <taxon>Pucciniales</taxon>
        <taxon>Sphaerophragmiaceae</taxon>
        <taxon>Austropuccinia</taxon>
    </lineage>
</organism>
<proteinExistence type="predicted"/>
<gene>
    <name evidence="2" type="ORF">O181_117745</name>
</gene>
<dbReference type="Proteomes" id="UP000765509">
    <property type="component" value="Unassembled WGS sequence"/>
</dbReference>
<feature type="region of interest" description="Disordered" evidence="1">
    <location>
        <begin position="192"/>
        <end position="211"/>
    </location>
</feature>
<dbReference type="AlphaFoldDB" id="A0A9Q3PYP2"/>
<name>A0A9Q3PYP2_9BASI</name>
<feature type="non-terminal residue" evidence="2">
    <location>
        <position position="1"/>
    </location>
</feature>
<evidence type="ECO:0000313" key="2">
    <source>
        <dbReference type="EMBL" id="MBW0578030.1"/>
    </source>
</evidence>
<comment type="caution">
    <text evidence="2">The sequence shown here is derived from an EMBL/GenBank/DDBJ whole genome shotgun (WGS) entry which is preliminary data.</text>
</comment>
<evidence type="ECO:0000313" key="3">
    <source>
        <dbReference type="Proteomes" id="UP000765509"/>
    </source>
</evidence>
<protein>
    <submittedName>
        <fullName evidence="2">Uncharacterized protein</fullName>
    </submittedName>
</protein>
<reference evidence="2" key="1">
    <citation type="submission" date="2021-03" db="EMBL/GenBank/DDBJ databases">
        <title>Draft genome sequence of rust myrtle Austropuccinia psidii MF-1, a brazilian biotype.</title>
        <authorList>
            <person name="Quecine M.C."/>
            <person name="Pachon D.M.R."/>
            <person name="Bonatelli M.L."/>
            <person name="Correr F.H."/>
            <person name="Franceschini L.M."/>
            <person name="Leite T.F."/>
            <person name="Margarido G.R.A."/>
            <person name="Almeida C.A."/>
            <person name="Ferrarezi J.A."/>
            <person name="Labate C.A."/>
        </authorList>
    </citation>
    <scope>NUCLEOTIDE SEQUENCE</scope>
    <source>
        <strain evidence="2">MF-1</strain>
    </source>
</reference>
<feature type="region of interest" description="Disordered" evidence="1">
    <location>
        <begin position="1"/>
        <end position="23"/>
    </location>
</feature>
<sequence length="247" mass="29498">ELNQQKTLPLEDKSSGEAHNNFNIEKEIDSRFKKIKSIRNNARKEFIKNTTSSPIILEKHHSGSEYENEAGLFCQMEIQEEAEDEQKFILTEEEFPWEGYTNWQPLRNANLEDHNKNNSRDSFECANQHVKWLEDISTPKKNESNRIKDKSSKKKKKTKEEKEYFWITQNKKICPSLQAHLARQYQISTQKEDWTENNDRNGKLIQDYSDDNEDFQDQYLNEERRNELTAKKAKFKKGLDNKFSYYQ</sequence>
<accession>A0A9Q3PYP2</accession>